<dbReference type="OrthoDB" id="8068875at2759"/>
<dbReference type="FunFam" id="3.30.2410.10:FF:000009">
    <property type="entry name" value="Probable E3 ubiquitin-protein ligase HECTD2"/>
    <property type="match status" value="1"/>
</dbReference>
<keyword evidence="8" id="KW-0862">Zinc</keyword>
<dbReference type="PANTHER" id="PTHR11254">
    <property type="entry name" value="HECT DOMAIN UBIQUITIN-PROTEIN LIGASE"/>
    <property type="match status" value="1"/>
</dbReference>
<keyword evidence="5" id="KW-0479">Metal-binding</keyword>
<dbReference type="Gene3D" id="3.90.1750.10">
    <property type="entry name" value="Hect, E3 ligase catalytic domains"/>
    <property type="match status" value="1"/>
</dbReference>
<dbReference type="PROSITE" id="PS01358">
    <property type="entry name" value="ZF_RANBP2_1"/>
    <property type="match status" value="1"/>
</dbReference>
<reference evidence="12" key="1">
    <citation type="submission" date="2013-12" db="EMBL/GenBank/DDBJ databases">
        <title>The Genome Sequence of Aphanomyces astaci APO3.</title>
        <authorList>
            <consortium name="The Broad Institute Genomics Platform"/>
            <person name="Russ C."/>
            <person name="Tyler B."/>
            <person name="van West P."/>
            <person name="Dieguez-Uribeondo J."/>
            <person name="Young S.K."/>
            <person name="Zeng Q."/>
            <person name="Gargeya S."/>
            <person name="Fitzgerald M."/>
            <person name="Abouelleil A."/>
            <person name="Alvarado L."/>
            <person name="Chapman S.B."/>
            <person name="Gainer-Dewar J."/>
            <person name="Goldberg J."/>
            <person name="Griggs A."/>
            <person name="Gujja S."/>
            <person name="Hansen M."/>
            <person name="Howarth C."/>
            <person name="Imamovic A."/>
            <person name="Ireland A."/>
            <person name="Larimer J."/>
            <person name="McCowan C."/>
            <person name="Murphy C."/>
            <person name="Pearson M."/>
            <person name="Poon T.W."/>
            <person name="Priest M."/>
            <person name="Roberts A."/>
            <person name="Saif S."/>
            <person name="Shea T."/>
            <person name="Sykes S."/>
            <person name="Wortman J."/>
            <person name="Nusbaum C."/>
            <person name="Birren B."/>
        </authorList>
    </citation>
    <scope>NUCLEOTIDE SEQUENCE [LARGE SCALE GENOMIC DNA]</scope>
    <source>
        <strain evidence="12">APO3</strain>
    </source>
</reference>
<sequence length="602" mass="67552">MSATTYDIILGLLSILPGIGCIVAMAYTCFFTKHGFRPVPLLDHDFLNFMPGIDRRELEEQLASESRWTCGICSFKNLDSSLVCSLCSTAALVNANEPLTTPQRMVRRRRQWTRDIDDNHHVHWVAHSEVSTLHKSWKADVVSLSGESGTLPMHVVPPRDSELKPPAATSVWPDVASMPLKLQWSPSQQRDANCTMLGKALSVPVWEGLVAISRLMFSSKYAWFLQQVADMRLPVAELRLEVKSCRMTLLADATATLLDLQGPTRCAIARHQFDGEVAIDAGAVQREWYTLVAQAWMDPATTGLFDITNRTNNSYYVNPKQQHNDNSKSHLEQYRAFGRFLGRALLDGQVLPIQLNPVLFQLLLGIPVEFEDLECLDPVVFKSLTYVLECQDVAELCLTFCATNEYVDGHVEEVDLIDGGRHICVDKTNRVQYVETMTKYLICGRIQDPLMAMVKGLYDIVPPELLVIFDHKELELILCGLAVVDVQDWKRNTVTSPNLTQTRLVDWFWDVVGAMETHDQAKLLQFTTGSSRVPVQGFKGLTSYDGRICYFTLNGVAYAAGKYPVVHACFNRLDLPLYPTKDLLQDALSTLLLSDPTGFNTV</sequence>
<evidence type="ECO:0000256" key="3">
    <source>
        <dbReference type="ARBA" id="ARBA00012485"/>
    </source>
</evidence>
<evidence type="ECO:0000256" key="9">
    <source>
        <dbReference type="PROSITE-ProRule" id="PRU00104"/>
    </source>
</evidence>
<evidence type="ECO:0000256" key="5">
    <source>
        <dbReference type="ARBA" id="ARBA00022723"/>
    </source>
</evidence>
<dbReference type="SUPFAM" id="SSF56204">
    <property type="entry name" value="Hect, E3 ligase catalytic domain"/>
    <property type="match status" value="1"/>
</dbReference>
<keyword evidence="7 9" id="KW-0833">Ubl conjugation pathway</keyword>
<keyword evidence="10" id="KW-0472">Membrane</keyword>
<dbReference type="GO" id="GO:0008270">
    <property type="term" value="F:zinc ion binding"/>
    <property type="evidence" value="ECO:0007669"/>
    <property type="project" value="UniProtKB-KW"/>
</dbReference>
<dbReference type="GeneID" id="20807077"/>
<evidence type="ECO:0000256" key="4">
    <source>
        <dbReference type="ARBA" id="ARBA00022679"/>
    </source>
</evidence>
<evidence type="ECO:0000313" key="12">
    <source>
        <dbReference type="EMBL" id="ETV82443.1"/>
    </source>
</evidence>
<dbReference type="EMBL" id="KI913122">
    <property type="protein sequence ID" value="ETV82443.1"/>
    <property type="molecule type" value="Genomic_DNA"/>
</dbReference>
<dbReference type="GO" id="GO:0006511">
    <property type="term" value="P:ubiquitin-dependent protein catabolic process"/>
    <property type="evidence" value="ECO:0007669"/>
    <property type="project" value="TreeGrafter"/>
</dbReference>
<keyword evidence="10" id="KW-1133">Transmembrane helix</keyword>
<dbReference type="Pfam" id="PF00632">
    <property type="entry name" value="HECT"/>
    <property type="match status" value="1"/>
</dbReference>
<dbReference type="PROSITE" id="PS50237">
    <property type="entry name" value="HECT"/>
    <property type="match status" value="1"/>
</dbReference>
<keyword evidence="4" id="KW-0808">Transferase</keyword>
<dbReference type="SMART" id="SM00119">
    <property type="entry name" value="HECTc"/>
    <property type="match status" value="1"/>
</dbReference>
<dbReference type="Gene3D" id="3.30.2410.10">
    <property type="entry name" value="Hect, E3 ligase catalytic domain"/>
    <property type="match status" value="1"/>
</dbReference>
<evidence type="ECO:0000256" key="7">
    <source>
        <dbReference type="ARBA" id="ARBA00022786"/>
    </source>
</evidence>
<dbReference type="GO" id="GO:0016567">
    <property type="term" value="P:protein ubiquitination"/>
    <property type="evidence" value="ECO:0007669"/>
    <property type="project" value="TreeGrafter"/>
</dbReference>
<dbReference type="InterPro" id="IPR050409">
    <property type="entry name" value="E3_ubiq-protein_ligase"/>
</dbReference>
<feature type="domain" description="HECT" evidence="11">
    <location>
        <begin position="272"/>
        <end position="602"/>
    </location>
</feature>
<dbReference type="InterPro" id="IPR001876">
    <property type="entry name" value="Znf_RanBP2"/>
</dbReference>
<dbReference type="AlphaFoldDB" id="W4GU57"/>
<evidence type="ECO:0000256" key="1">
    <source>
        <dbReference type="ARBA" id="ARBA00000885"/>
    </source>
</evidence>
<comment type="pathway">
    <text evidence="2">Protein modification; protein ubiquitination.</text>
</comment>
<keyword evidence="6" id="KW-0863">Zinc-finger</keyword>
<evidence type="ECO:0000256" key="8">
    <source>
        <dbReference type="ARBA" id="ARBA00022833"/>
    </source>
</evidence>
<dbReference type="GO" id="GO:0005737">
    <property type="term" value="C:cytoplasm"/>
    <property type="evidence" value="ECO:0007669"/>
    <property type="project" value="TreeGrafter"/>
</dbReference>
<evidence type="ECO:0000256" key="10">
    <source>
        <dbReference type="SAM" id="Phobius"/>
    </source>
</evidence>
<dbReference type="EC" id="2.3.2.26" evidence="3"/>
<keyword evidence="10" id="KW-0812">Transmembrane</keyword>
<feature type="transmembrane region" description="Helical" evidence="10">
    <location>
        <begin position="6"/>
        <end position="30"/>
    </location>
</feature>
<proteinExistence type="predicted"/>
<name>W4GU57_APHAT</name>
<evidence type="ECO:0000256" key="6">
    <source>
        <dbReference type="ARBA" id="ARBA00022771"/>
    </source>
</evidence>
<accession>W4GU57</accession>
<dbReference type="GO" id="GO:0061630">
    <property type="term" value="F:ubiquitin protein ligase activity"/>
    <property type="evidence" value="ECO:0007669"/>
    <property type="project" value="UniProtKB-EC"/>
</dbReference>
<dbReference type="InterPro" id="IPR000569">
    <property type="entry name" value="HECT_dom"/>
</dbReference>
<protein>
    <recommendedName>
        <fullName evidence="3">HECT-type E3 ubiquitin transferase</fullName>
        <ecNumber evidence="3">2.3.2.26</ecNumber>
    </recommendedName>
</protein>
<dbReference type="Gene3D" id="3.30.2160.10">
    <property type="entry name" value="Hect, E3 ligase catalytic domain"/>
    <property type="match status" value="1"/>
</dbReference>
<dbReference type="VEuPathDB" id="FungiDB:H257_05081"/>
<dbReference type="PANTHER" id="PTHR11254:SF440">
    <property type="entry name" value="E3 UBIQUITIN-PROTEIN LIGASE NEDD-4"/>
    <property type="match status" value="1"/>
</dbReference>
<dbReference type="InterPro" id="IPR035983">
    <property type="entry name" value="Hect_E3_ubiquitin_ligase"/>
</dbReference>
<feature type="active site" description="Glycyl thioester intermediate" evidence="9">
    <location>
        <position position="569"/>
    </location>
</feature>
<gene>
    <name evidence="12" type="ORF">H257_05081</name>
</gene>
<dbReference type="RefSeq" id="XP_009828112.1">
    <property type="nucleotide sequence ID" value="XM_009829810.1"/>
</dbReference>
<evidence type="ECO:0000256" key="2">
    <source>
        <dbReference type="ARBA" id="ARBA00004906"/>
    </source>
</evidence>
<comment type="catalytic activity">
    <reaction evidence="1">
        <text>S-ubiquitinyl-[E2 ubiquitin-conjugating enzyme]-L-cysteine + [acceptor protein]-L-lysine = [E2 ubiquitin-conjugating enzyme]-L-cysteine + N(6)-ubiquitinyl-[acceptor protein]-L-lysine.</text>
        <dbReference type="EC" id="2.3.2.26"/>
    </reaction>
</comment>
<organism evidence="12">
    <name type="scientific">Aphanomyces astaci</name>
    <name type="common">Crayfish plague agent</name>
    <dbReference type="NCBI Taxonomy" id="112090"/>
    <lineage>
        <taxon>Eukaryota</taxon>
        <taxon>Sar</taxon>
        <taxon>Stramenopiles</taxon>
        <taxon>Oomycota</taxon>
        <taxon>Saprolegniomycetes</taxon>
        <taxon>Saprolegniales</taxon>
        <taxon>Verrucalvaceae</taxon>
        <taxon>Aphanomyces</taxon>
    </lineage>
</organism>
<dbReference type="STRING" id="112090.W4GU57"/>
<evidence type="ECO:0000259" key="11">
    <source>
        <dbReference type="PROSITE" id="PS50237"/>
    </source>
</evidence>